<dbReference type="PANTHER" id="PTHR31145:SF2">
    <property type="entry name" value="FLAVIN CARRIER PROTEIN 2"/>
    <property type="match status" value="1"/>
</dbReference>
<keyword evidence="3 8" id="KW-0812">Transmembrane</keyword>
<feature type="transmembrane region" description="Helical" evidence="8">
    <location>
        <begin position="487"/>
        <end position="507"/>
    </location>
</feature>
<dbReference type="FunCoup" id="A0A136J4G4">
    <property type="interactions" value="51"/>
</dbReference>
<feature type="domain" description="ML-like" evidence="10">
    <location>
        <begin position="29"/>
        <end position="175"/>
    </location>
</feature>
<dbReference type="Pfam" id="PF06011">
    <property type="entry name" value="TRP"/>
    <property type="match status" value="1"/>
</dbReference>
<evidence type="ECO:0000256" key="8">
    <source>
        <dbReference type="SAM" id="Phobius"/>
    </source>
</evidence>
<keyword evidence="4 9" id="KW-0732">Signal</keyword>
<keyword evidence="5 8" id="KW-1133">Transmembrane helix</keyword>
<feature type="signal peptide" evidence="9">
    <location>
        <begin position="1"/>
        <end position="26"/>
    </location>
</feature>
<feature type="compositionally biased region" description="Polar residues" evidence="7">
    <location>
        <begin position="684"/>
        <end position="694"/>
    </location>
</feature>
<feature type="transmembrane region" description="Helical" evidence="8">
    <location>
        <begin position="544"/>
        <end position="563"/>
    </location>
</feature>
<sequence length="761" mass="82917">MRPTGFFAKPLWLATSLLAALPCTIADERMLISKALNTCQPNSMFTASRFNVQYTPDNNTALVEMVATSSVEGKVVFDFSIAAYGYQFIHQTIDPCKVDPKATDSGLAGLCPMTAGKLTFDFNLPVPKDASKMIPGIAFTFPDLDATVKVFVNLTSTGESVACLEAEISNGKTVNLLAVKWVLAIIAGLVLCASALLNGLGYANAAAHIASGALSLFGFFQAQAMLGMSGIRLPPIVQSWTQDFQWSVGIIRIDFMQDIFTWYQRATGGTPAQLFNSLATKSVQVAKRELAPLAVGLLRRTSKVMPKAITHMIKRSNITTGSGSFLVFGIQRAAFRAGIETTNLFMTGLTFFCLLVVFTAGGVAAFKGYCELAVKQKWMKPDTFLEFRNGWLTVLKGILFRLTLIGYPQMTVLCLWEFTQLDSPAEVVLAVFFLIGMTVTLSWAAWKVIRIARRSVAMHRNPAYILFSDPQALNKWGFLYIQFRASAYYFILPVLGYTFIKSAFVALGQNNGTAQAIGFLLVEAAALVTASVMRPWMDKPTNSFNIAIYAINFINSVFLLIFSDVFDQPKIVNGAIGLILFFMNAIFATVLLIMVIVTTVMVFYRKNPDSRYQFMADDRGSFMKSQSQLTGTTELDALAATARGDKAGYSKPGLDLDDDNDSLHSARRRTADSPLGARPVMGAYNQSTASFSQGHSIHPPRSPISPSVPMLPAANGPNRTPSPYGAQQNAPSFRQQNNGSAAGSRPQNGSSPWQRGAGYDN</sequence>
<evidence type="ECO:0000256" key="2">
    <source>
        <dbReference type="ARBA" id="ARBA00010642"/>
    </source>
</evidence>
<feature type="transmembrane region" description="Helical" evidence="8">
    <location>
        <begin position="427"/>
        <end position="446"/>
    </location>
</feature>
<evidence type="ECO:0000313" key="11">
    <source>
        <dbReference type="EMBL" id="KXJ92065.1"/>
    </source>
</evidence>
<comment type="subcellular location">
    <subcellularLocation>
        <location evidence="1">Membrane</location>
        <topology evidence="1">Multi-pass membrane protein</topology>
    </subcellularLocation>
</comment>
<dbReference type="GO" id="GO:0009272">
    <property type="term" value="P:fungal-type cell wall biogenesis"/>
    <property type="evidence" value="ECO:0007669"/>
    <property type="project" value="TreeGrafter"/>
</dbReference>
<evidence type="ECO:0000256" key="6">
    <source>
        <dbReference type="ARBA" id="ARBA00023136"/>
    </source>
</evidence>
<comment type="similarity">
    <text evidence="2">Belongs to the transient receptor potential (TRP) ion channel family.</text>
</comment>
<proteinExistence type="inferred from homology"/>
<dbReference type="InterPro" id="IPR040241">
    <property type="entry name" value="TRP_Flc/Pkd2-like"/>
</dbReference>
<dbReference type="Proteomes" id="UP000070501">
    <property type="component" value="Unassembled WGS sequence"/>
</dbReference>
<reference evidence="12" key="1">
    <citation type="submission" date="2016-02" db="EMBL/GenBank/DDBJ databases">
        <title>Draft genome sequence of Microdochium bolleyi, a fungal endophyte of beachgrass.</title>
        <authorList>
            <consortium name="DOE Joint Genome Institute"/>
            <person name="David A.S."/>
            <person name="May G."/>
            <person name="Haridas S."/>
            <person name="Lim J."/>
            <person name="Wang M."/>
            <person name="Labutti K."/>
            <person name="Lipzen A."/>
            <person name="Barry K."/>
            <person name="Grigoriev I.V."/>
        </authorList>
    </citation>
    <scope>NUCLEOTIDE SEQUENCE [LARGE SCALE GENOMIC DNA]</scope>
    <source>
        <strain evidence="12">J235TASD1</strain>
    </source>
</reference>
<dbReference type="OrthoDB" id="5212126at2759"/>
<keyword evidence="6 8" id="KW-0472">Membrane</keyword>
<evidence type="ECO:0000313" key="12">
    <source>
        <dbReference type="Proteomes" id="UP000070501"/>
    </source>
</evidence>
<feature type="compositionally biased region" description="Polar residues" evidence="7">
    <location>
        <begin position="717"/>
        <end position="753"/>
    </location>
</feature>
<evidence type="ECO:0000256" key="4">
    <source>
        <dbReference type="ARBA" id="ARBA00022729"/>
    </source>
</evidence>
<dbReference type="PANTHER" id="PTHR31145">
    <property type="entry name" value="INTEGRAL MEMBRANE PROTEIN (AFU_ORTHOLOGUE AFUA_7G01610)"/>
    <property type="match status" value="1"/>
</dbReference>
<feature type="region of interest" description="Disordered" evidence="7">
    <location>
        <begin position="649"/>
        <end position="761"/>
    </location>
</feature>
<evidence type="ECO:0000256" key="9">
    <source>
        <dbReference type="SAM" id="SignalP"/>
    </source>
</evidence>
<feature type="transmembrane region" description="Helical" evidence="8">
    <location>
        <begin position="178"/>
        <end position="197"/>
    </location>
</feature>
<dbReference type="InterPro" id="IPR010308">
    <property type="entry name" value="TRP_C"/>
</dbReference>
<protein>
    <recommendedName>
        <fullName evidence="10">ML-like domain-containing protein</fullName>
    </recommendedName>
</protein>
<dbReference type="SMART" id="SM01320">
    <property type="entry name" value="TRP_N"/>
    <property type="match status" value="1"/>
</dbReference>
<accession>A0A136J4G4</accession>
<name>A0A136J4G4_9PEZI</name>
<dbReference type="AlphaFoldDB" id="A0A136J4G4"/>
<dbReference type="InterPro" id="IPR032800">
    <property type="entry name" value="TRP_N"/>
</dbReference>
<feature type="transmembrane region" description="Helical" evidence="8">
    <location>
        <begin position="387"/>
        <end position="407"/>
    </location>
</feature>
<organism evidence="11 12">
    <name type="scientific">Microdochium bolleyi</name>
    <dbReference type="NCBI Taxonomy" id="196109"/>
    <lineage>
        <taxon>Eukaryota</taxon>
        <taxon>Fungi</taxon>
        <taxon>Dikarya</taxon>
        <taxon>Ascomycota</taxon>
        <taxon>Pezizomycotina</taxon>
        <taxon>Sordariomycetes</taxon>
        <taxon>Xylariomycetidae</taxon>
        <taxon>Xylariales</taxon>
        <taxon>Microdochiaceae</taxon>
        <taxon>Microdochium</taxon>
    </lineage>
</organism>
<gene>
    <name evidence="11" type="ORF">Micbo1qcDRAFT_134121</name>
</gene>
<feature type="compositionally biased region" description="Low complexity" evidence="7">
    <location>
        <begin position="695"/>
        <end position="707"/>
    </location>
</feature>
<feature type="transmembrane region" description="Helical" evidence="8">
    <location>
        <begin position="513"/>
        <end position="532"/>
    </location>
</feature>
<dbReference type="STRING" id="196109.A0A136J4G4"/>
<feature type="chain" id="PRO_5007293459" description="ML-like domain-containing protein" evidence="9">
    <location>
        <begin position="27"/>
        <end position="761"/>
    </location>
</feature>
<feature type="transmembrane region" description="Helical" evidence="8">
    <location>
        <begin position="344"/>
        <end position="366"/>
    </location>
</feature>
<dbReference type="EMBL" id="KQ964249">
    <property type="protein sequence ID" value="KXJ92065.1"/>
    <property type="molecule type" value="Genomic_DNA"/>
</dbReference>
<evidence type="ECO:0000256" key="1">
    <source>
        <dbReference type="ARBA" id="ARBA00004141"/>
    </source>
</evidence>
<dbReference type="GO" id="GO:0016020">
    <property type="term" value="C:membrane"/>
    <property type="evidence" value="ECO:0007669"/>
    <property type="project" value="UniProtKB-SubCell"/>
</dbReference>
<evidence type="ECO:0000256" key="7">
    <source>
        <dbReference type="SAM" id="MobiDB-lite"/>
    </source>
</evidence>
<keyword evidence="12" id="KW-1185">Reference proteome</keyword>
<evidence type="ECO:0000256" key="5">
    <source>
        <dbReference type="ARBA" id="ARBA00022989"/>
    </source>
</evidence>
<evidence type="ECO:0000259" key="10">
    <source>
        <dbReference type="SMART" id="SM01320"/>
    </source>
</evidence>
<feature type="transmembrane region" description="Helical" evidence="8">
    <location>
        <begin position="575"/>
        <end position="604"/>
    </location>
</feature>
<dbReference type="Pfam" id="PF14558">
    <property type="entry name" value="TRP_N"/>
    <property type="match status" value="1"/>
</dbReference>
<dbReference type="InParanoid" id="A0A136J4G4"/>
<dbReference type="GO" id="GO:0055085">
    <property type="term" value="P:transmembrane transport"/>
    <property type="evidence" value="ECO:0007669"/>
    <property type="project" value="TreeGrafter"/>
</dbReference>
<evidence type="ECO:0000256" key="3">
    <source>
        <dbReference type="ARBA" id="ARBA00022692"/>
    </source>
</evidence>